<dbReference type="GO" id="GO:0003677">
    <property type="term" value="F:DNA binding"/>
    <property type="evidence" value="ECO:0007669"/>
    <property type="project" value="UniProtKB-KW"/>
</dbReference>
<dbReference type="InterPro" id="IPR036388">
    <property type="entry name" value="WH-like_DNA-bd_sf"/>
</dbReference>
<reference evidence="3 4" key="1">
    <citation type="submission" date="2017-04" db="EMBL/GenBank/DDBJ databases">
        <title>Comparative genome analysis of Subtercola boreus.</title>
        <authorList>
            <person name="Cho Y.-J."/>
            <person name="Cho A."/>
            <person name="Kim O.-S."/>
            <person name="Lee J.-I."/>
        </authorList>
    </citation>
    <scope>NUCLEOTIDE SEQUENCE [LARGE SCALE GENOMIC DNA]</scope>
    <source>
        <strain evidence="3 4">P28004</strain>
    </source>
</reference>
<dbReference type="PANTHER" id="PTHR35807:SF1">
    <property type="entry name" value="TRANSCRIPTIONAL REGULATOR REDD"/>
    <property type="match status" value="1"/>
</dbReference>
<proteinExistence type="predicted"/>
<dbReference type="SUPFAM" id="SSF46894">
    <property type="entry name" value="C-terminal effector domain of the bipartite response regulators"/>
    <property type="match status" value="1"/>
</dbReference>
<dbReference type="InterPro" id="IPR001867">
    <property type="entry name" value="OmpR/PhoB-type_DNA-bd"/>
</dbReference>
<dbReference type="GO" id="GO:0006355">
    <property type="term" value="P:regulation of DNA-templated transcription"/>
    <property type="evidence" value="ECO:0007669"/>
    <property type="project" value="InterPro"/>
</dbReference>
<feature type="domain" description="OmpR/PhoB-type" evidence="2">
    <location>
        <begin position="15"/>
        <end position="87"/>
    </location>
</feature>
<dbReference type="GO" id="GO:0000160">
    <property type="term" value="P:phosphorelay signal transduction system"/>
    <property type="evidence" value="ECO:0007669"/>
    <property type="project" value="InterPro"/>
</dbReference>
<gene>
    <name evidence="3" type="ORF">B7R25_16260</name>
</gene>
<dbReference type="AlphaFoldDB" id="A0A3E0W798"/>
<dbReference type="InterPro" id="IPR016032">
    <property type="entry name" value="Sig_transdc_resp-reg_C-effctor"/>
</dbReference>
<dbReference type="EMBL" id="NBXE01000037">
    <property type="protein sequence ID" value="RFA24687.1"/>
    <property type="molecule type" value="Genomic_DNA"/>
</dbReference>
<evidence type="ECO:0000256" key="1">
    <source>
        <dbReference type="ARBA" id="ARBA00023125"/>
    </source>
</evidence>
<protein>
    <recommendedName>
        <fullName evidence="2">OmpR/PhoB-type domain-containing protein</fullName>
    </recommendedName>
</protein>
<accession>A0A3E0W798</accession>
<name>A0A3E0W798_9MICO</name>
<comment type="caution">
    <text evidence="3">The sequence shown here is derived from an EMBL/GenBank/DDBJ whole genome shotgun (WGS) entry which is preliminary data.</text>
</comment>
<evidence type="ECO:0000313" key="3">
    <source>
        <dbReference type="EMBL" id="RFA24687.1"/>
    </source>
</evidence>
<keyword evidence="1" id="KW-0238">DNA-binding</keyword>
<dbReference type="InterPro" id="IPR051677">
    <property type="entry name" value="AfsR-DnrI-RedD_regulator"/>
</dbReference>
<dbReference type="Pfam" id="PF00486">
    <property type="entry name" value="Trans_reg_C"/>
    <property type="match status" value="1"/>
</dbReference>
<dbReference type="SMART" id="SM00862">
    <property type="entry name" value="Trans_reg_C"/>
    <property type="match status" value="1"/>
</dbReference>
<evidence type="ECO:0000313" key="4">
    <source>
        <dbReference type="Proteomes" id="UP000257080"/>
    </source>
</evidence>
<dbReference type="RefSeq" id="WP_253259513.1">
    <property type="nucleotide sequence ID" value="NZ_NBXE01000037.1"/>
</dbReference>
<feature type="non-terminal residue" evidence="3">
    <location>
        <position position="113"/>
    </location>
</feature>
<dbReference type="PANTHER" id="PTHR35807">
    <property type="entry name" value="TRANSCRIPTIONAL REGULATOR REDD-RELATED"/>
    <property type="match status" value="1"/>
</dbReference>
<evidence type="ECO:0000259" key="2">
    <source>
        <dbReference type="SMART" id="SM00862"/>
    </source>
</evidence>
<sequence>MRISLLGGLRVEHDGRALAVAGTMQLAVLFRLAVDAGTAVSYRAIAEDVWGLDAPENTKAALQSIVSRLRSQLPPSSIESTVGGYRLGVARTDVDALEFTDLVASAERTGETS</sequence>
<organism evidence="3 4">
    <name type="scientific">Subtercola boreus</name>
    <dbReference type="NCBI Taxonomy" id="120213"/>
    <lineage>
        <taxon>Bacteria</taxon>
        <taxon>Bacillati</taxon>
        <taxon>Actinomycetota</taxon>
        <taxon>Actinomycetes</taxon>
        <taxon>Micrococcales</taxon>
        <taxon>Microbacteriaceae</taxon>
        <taxon>Subtercola</taxon>
    </lineage>
</organism>
<dbReference type="Gene3D" id="1.10.10.10">
    <property type="entry name" value="Winged helix-like DNA-binding domain superfamily/Winged helix DNA-binding domain"/>
    <property type="match status" value="1"/>
</dbReference>
<dbReference type="Proteomes" id="UP000257080">
    <property type="component" value="Unassembled WGS sequence"/>
</dbReference>